<dbReference type="Pfam" id="PF00059">
    <property type="entry name" value="Lectin_C"/>
    <property type="match status" value="1"/>
</dbReference>
<dbReference type="InterPro" id="IPR016186">
    <property type="entry name" value="C-type_lectin-like/link_sf"/>
</dbReference>
<feature type="chain" id="PRO_5001486253" description="C-type lectin domain-containing protein" evidence="7">
    <location>
        <begin position="20"/>
        <end position="277"/>
    </location>
</feature>
<sequence length="277" mass="31184">MFNLKNVLYIALILHFMIASPLDNETTQKKCPHSWYQYRDSCYFADNPVMEFEKAQIECWRLQGTLFLAETIEEYEKVTEQSKSNTWSWIGITQDESFHDPKWVNSGGVAINTINWLVKPFAAIPNGWSAKAKCVAHLNSPIKSASYAFFFPCGAKLYSIFAVSEMCQRFCELICAFVCPPIAVLSHTGCSADFLINALLTLCGLIPGTIHALFVIFMQKEQGMRVTTNVNVAAPTIPMYQPTAAMYQPVQPPPAPVYYPEPYPAPPAYYTDPGQKY</sequence>
<comment type="similarity">
    <text evidence="2">Belongs to the UPF0057 (PMP3) family.</text>
</comment>
<evidence type="ECO:0000256" key="7">
    <source>
        <dbReference type="SAM" id="SignalP"/>
    </source>
</evidence>
<gene>
    <name evidence="9" type="primary">Acey_s0259.g476</name>
    <name evidence="9" type="ORF">Y032_0259g476</name>
</gene>
<dbReference type="SUPFAM" id="SSF56436">
    <property type="entry name" value="C-type lectin-like"/>
    <property type="match status" value="1"/>
</dbReference>
<comment type="caution">
    <text evidence="9">The sequence shown here is derived from an EMBL/GenBank/DDBJ whole genome shotgun (WGS) entry which is preliminary data.</text>
</comment>
<evidence type="ECO:0000259" key="8">
    <source>
        <dbReference type="PROSITE" id="PS50041"/>
    </source>
</evidence>
<dbReference type="OrthoDB" id="6133475at2759"/>
<accession>A0A016SBF5</accession>
<evidence type="ECO:0000256" key="5">
    <source>
        <dbReference type="ARBA" id="ARBA00023136"/>
    </source>
</evidence>
<keyword evidence="7" id="KW-0732">Signal</keyword>
<protein>
    <recommendedName>
        <fullName evidence="8">C-type lectin domain-containing protein</fullName>
    </recommendedName>
</protein>
<organism evidence="9 10">
    <name type="scientific">Ancylostoma ceylanicum</name>
    <dbReference type="NCBI Taxonomy" id="53326"/>
    <lineage>
        <taxon>Eukaryota</taxon>
        <taxon>Metazoa</taxon>
        <taxon>Ecdysozoa</taxon>
        <taxon>Nematoda</taxon>
        <taxon>Chromadorea</taxon>
        <taxon>Rhabditida</taxon>
        <taxon>Rhabditina</taxon>
        <taxon>Rhabditomorpha</taxon>
        <taxon>Strongyloidea</taxon>
        <taxon>Ancylostomatidae</taxon>
        <taxon>Ancylostomatinae</taxon>
        <taxon>Ancylostoma</taxon>
    </lineage>
</organism>
<evidence type="ECO:0000313" key="10">
    <source>
        <dbReference type="Proteomes" id="UP000024635"/>
    </source>
</evidence>
<dbReference type="PANTHER" id="PTHR21659:SF112">
    <property type="entry name" value="PROTEIN SNA2-RELATED"/>
    <property type="match status" value="1"/>
</dbReference>
<name>A0A016SBF5_9BILA</name>
<dbReference type="CDD" id="cd00037">
    <property type="entry name" value="CLECT"/>
    <property type="match status" value="1"/>
</dbReference>
<dbReference type="GO" id="GO:0016020">
    <property type="term" value="C:membrane"/>
    <property type="evidence" value="ECO:0007669"/>
    <property type="project" value="UniProtKB-SubCell"/>
</dbReference>
<dbReference type="STRING" id="53326.A0A016SBF5"/>
<dbReference type="InterPro" id="IPR001304">
    <property type="entry name" value="C-type_lectin-like"/>
</dbReference>
<keyword evidence="4 6" id="KW-1133">Transmembrane helix</keyword>
<evidence type="ECO:0000313" key="9">
    <source>
        <dbReference type="EMBL" id="EYB87604.1"/>
    </source>
</evidence>
<dbReference type="InterPro" id="IPR016187">
    <property type="entry name" value="CTDL_fold"/>
</dbReference>
<dbReference type="Pfam" id="PF01679">
    <property type="entry name" value="Pmp3"/>
    <property type="match status" value="1"/>
</dbReference>
<dbReference type="InterPro" id="IPR000612">
    <property type="entry name" value="PMP3"/>
</dbReference>
<feature type="transmembrane region" description="Helical" evidence="6">
    <location>
        <begin position="194"/>
        <end position="217"/>
    </location>
</feature>
<evidence type="ECO:0000256" key="1">
    <source>
        <dbReference type="ARBA" id="ARBA00004370"/>
    </source>
</evidence>
<evidence type="ECO:0000256" key="4">
    <source>
        <dbReference type="ARBA" id="ARBA00022989"/>
    </source>
</evidence>
<reference evidence="10" key="1">
    <citation type="journal article" date="2015" name="Nat. Genet.">
        <title>The genome and transcriptome of the zoonotic hookworm Ancylostoma ceylanicum identify infection-specific gene families.</title>
        <authorList>
            <person name="Schwarz E.M."/>
            <person name="Hu Y."/>
            <person name="Antoshechkin I."/>
            <person name="Miller M.M."/>
            <person name="Sternberg P.W."/>
            <person name="Aroian R.V."/>
        </authorList>
    </citation>
    <scope>NUCLEOTIDE SEQUENCE</scope>
    <source>
        <strain evidence="10">HY135</strain>
    </source>
</reference>
<keyword evidence="5 6" id="KW-0472">Membrane</keyword>
<evidence type="ECO:0000256" key="3">
    <source>
        <dbReference type="ARBA" id="ARBA00022692"/>
    </source>
</evidence>
<comment type="subcellular location">
    <subcellularLocation>
        <location evidence="1">Membrane</location>
    </subcellularLocation>
</comment>
<dbReference type="Gene3D" id="3.10.100.10">
    <property type="entry name" value="Mannose-Binding Protein A, subunit A"/>
    <property type="match status" value="1"/>
</dbReference>
<feature type="domain" description="C-type lectin" evidence="8">
    <location>
        <begin position="38"/>
        <end position="135"/>
    </location>
</feature>
<dbReference type="EMBL" id="JARK01001595">
    <property type="protein sequence ID" value="EYB87604.1"/>
    <property type="molecule type" value="Genomic_DNA"/>
</dbReference>
<dbReference type="SMART" id="SM00034">
    <property type="entry name" value="CLECT"/>
    <property type="match status" value="1"/>
</dbReference>
<evidence type="ECO:0000256" key="2">
    <source>
        <dbReference type="ARBA" id="ARBA00009530"/>
    </source>
</evidence>
<keyword evidence="10" id="KW-1185">Reference proteome</keyword>
<dbReference type="AlphaFoldDB" id="A0A016SBF5"/>
<dbReference type="PROSITE" id="PS50041">
    <property type="entry name" value="C_TYPE_LECTIN_2"/>
    <property type="match status" value="1"/>
</dbReference>
<dbReference type="Proteomes" id="UP000024635">
    <property type="component" value="Unassembled WGS sequence"/>
</dbReference>
<dbReference type="PANTHER" id="PTHR21659">
    <property type="entry name" value="HYDROPHOBIC PROTEIN RCI2 LOW TEMPERATURE AND SALT RESPONSIVE PROTEIN LTI6 -RELATED"/>
    <property type="match status" value="1"/>
</dbReference>
<evidence type="ECO:0000256" key="6">
    <source>
        <dbReference type="SAM" id="Phobius"/>
    </source>
</evidence>
<proteinExistence type="inferred from homology"/>
<keyword evidence="3 6" id="KW-0812">Transmembrane</keyword>
<feature type="signal peptide" evidence="7">
    <location>
        <begin position="1"/>
        <end position="19"/>
    </location>
</feature>